<proteinExistence type="predicted"/>
<dbReference type="EMBL" id="KQ992339">
    <property type="protein sequence ID" value="KZV50755.1"/>
    <property type="molecule type" value="Genomic_DNA"/>
</dbReference>
<protein>
    <submittedName>
        <fullName evidence="2">ENHANCER OF AG-4 protein 2</fullName>
    </submittedName>
</protein>
<feature type="region of interest" description="Disordered" evidence="1">
    <location>
        <begin position="1"/>
        <end position="30"/>
    </location>
</feature>
<feature type="region of interest" description="Disordered" evidence="1">
    <location>
        <begin position="76"/>
        <end position="99"/>
    </location>
</feature>
<evidence type="ECO:0000313" key="3">
    <source>
        <dbReference type="Proteomes" id="UP000250235"/>
    </source>
</evidence>
<dbReference type="AlphaFoldDB" id="A0A2Z7CWP7"/>
<keyword evidence="3" id="KW-1185">Reference proteome</keyword>
<gene>
    <name evidence="2" type="ORF">F511_19387</name>
</gene>
<evidence type="ECO:0000313" key="2">
    <source>
        <dbReference type="EMBL" id="KZV50755.1"/>
    </source>
</evidence>
<feature type="compositionally biased region" description="Basic and acidic residues" evidence="1">
    <location>
        <begin position="81"/>
        <end position="93"/>
    </location>
</feature>
<feature type="compositionally biased region" description="Basic and acidic residues" evidence="1">
    <location>
        <begin position="1"/>
        <end position="12"/>
    </location>
</feature>
<dbReference type="Proteomes" id="UP000250235">
    <property type="component" value="Unassembled WGS sequence"/>
</dbReference>
<evidence type="ECO:0000256" key="1">
    <source>
        <dbReference type="SAM" id="MobiDB-lite"/>
    </source>
</evidence>
<reference evidence="2 3" key="1">
    <citation type="journal article" date="2015" name="Proc. Natl. Acad. Sci. U.S.A.">
        <title>The resurrection genome of Boea hygrometrica: A blueprint for survival of dehydration.</title>
        <authorList>
            <person name="Xiao L."/>
            <person name="Yang G."/>
            <person name="Zhang L."/>
            <person name="Yang X."/>
            <person name="Zhao S."/>
            <person name="Ji Z."/>
            <person name="Zhou Q."/>
            <person name="Hu M."/>
            <person name="Wang Y."/>
            <person name="Chen M."/>
            <person name="Xu Y."/>
            <person name="Jin H."/>
            <person name="Xiao X."/>
            <person name="Hu G."/>
            <person name="Bao F."/>
            <person name="Hu Y."/>
            <person name="Wan P."/>
            <person name="Li L."/>
            <person name="Deng X."/>
            <person name="Kuang T."/>
            <person name="Xiang C."/>
            <person name="Zhu J.K."/>
            <person name="Oliver M.J."/>
            <person name="He Y."/>
        </authorList>
    </citation>
    <scope>NUCLEOTIDE SEQUENCE [LARGE SCALE GENOMIC DNA]</scope>
    <source>
        <strain evidence="3">cv. XS01</strain>
    </source>
</reference>
<accession>A0A2Z7CWP7</accession>
<name>A0A2Z7CWP7_9LAMI</name>
<organism evidence="2 3">
    <name type="scientific">Dorcoceras hygrometricum</name>
    <dbReference type="NCBI Taxonomy" id="472368"/>
    <lineage>
        <taxon>Eukaryota</taxon>
        <taxon>Viridiplantae</taxon>
        <taxon>Streptophyta</taxon>
        <taxon>Embryophyta</taxon>
        <taxon>Tracheophyta</taxon>
        <taxon>Spermatophyta</taxon>
        <taxon>Magnoliopsida</taxon>
        <taxon>eudicotyledons</taxon>
        <taxon>Gunneridae</taxon>
        <taxon>Pentapetalae</taxon>
        <taxon>asterids</taxon>
        <taxon>lamiids</taxon>
        <taxon>Lamiales</taxon>
        <taxon>Gesneriaceae</taxon>
        <taxon>Didymocarpoideae</taxon>
        <taxon>Trichosporeae</taxon>
        <taxon>Loxocarpinae</taxon>
        <taxon>Dorcoceras</taxon>
    </lineage>
</organism>
<sequence length="197" mass="22721">MVANDPSREMRVRYFRSPSHPGPRDLDSNLLNTQHTDLKSCTKLTAKYRSSGWEPRSTNTITTKTTYWKLKPRLGTRSQHKGTEQDLNTKERSSTCTTKHTIGQQLRVPQLANHNLQKWYKMKELLKRSPTLPHTYQTTAGNYGNCRRKATVNSNLGFEAKNTIEKYFAKYGIWCSKSKTKSSLNTSRKSWLETSTD</sequence>